<comment type="function">
    <text evidence="10">Binds directly to 23S rRNA. The L1 stalk is quite mobile in the ribosome, and is involved in E site tRNA release.</text>
</comment>
<dbReference type="SUPFAM" id="SSF56808">
    <property type="entry name" value="Ribosomal protein L1"/>
    <property type="match status" value="1"/>
</dbReference>
<evidence type="ECO:0000256" key="8">
    <source>
        <dbReference type="ARBA" id="ARBA00023274"/>
    </source>
</evidence>
<keyword evidence="8 10" id="KW-0687">Ribonucleoprotein</keyword>
<keyword evidence="7 10" id="KW-0689">Ribosomal protein</keyword>
<dbReference type="Gene3D" id="3.40.50.790">
    <property type="match status" value="1"/>
</dbReference>
<dbReference type="GO" id="GO:0015934">
    <property type="term" value="C:large ribosomal subunit"/>
    <property type="evidence" value="ECO:0007669"/>
    <property type="project" value="InterPro"/>
</dbReference>
<keyword evidence="5 10" id="KW-0810">Translation regulation</keyword>
<dbReference type="InterPro" id="IPR005878">
    <property type="entry name" value="Ribosom_uL1_bac-type"/>
</dbReference>
<proteinExistence type="inferred from homology"/>
<organism evidence="12 13">
    <name type="scientific">Candidatus Polarisedimenticola svalbardensis</name>
    <dbReference type="NCBI Taxonomy" id="2886004"/>
    <lineage>
        <taxon>Bacteria</taxon>
        <taxon>Pseudomonadati</taxon>
        <taxon>Acidobacteriota</taxon>
        <taxon>Candidatus Polarisedimenticolia</taxon>
        <taxon>Candidatus Polarisedimenticolales</taxon>
        <taxon>Candidatus Polarisedimenticolaceae</taxon>
        <taxon>Candidatus Polarisedimenticola</taxon>
    </lineage>
</organism>
<evidence type="ECO:0000256" key="4">
    <source>
        <dbReference type="ARBA" id="ARBA00022730"/>
    </source>
</evidence>
<dbReference type="HAMAP" id="MF_01318_B">
    <property type="entry name" value="Ribosomal_uL1_B"/>
    <property type="match status" value="1"/>
</dbReference>
<comment type="subunit">
    <text evidence="10">Part of the 50S ribosomal subunit.</text>
</comment>
<keyword evidence="3 10" id="KW-0820">tRNA-binding</keyword>
<dbReference type="Proteomes" id="UP000648239">
    <property type="component" value="Unassembled WGS sequence"/>
</dbReference>
<dbReference type="InterPro" id="IPR016095">
    <property type="entry name" value="Ribosomal_uL1_3-a/b-sand"/>
</dbReference>
<dbReference type="PANTHER" id="PTHR36427:SF3">
    <property type="entry name" value="LARGE RIBOSOMAL SUBUNIT PROTEIN UL1M"/>
    <property type="match status" value="1"/>
</dbReference>
<dbReference type="CDD" id="cd00403">
    <property type="entry name" value="Ribosomal_L1"/>
    <property type="match status" value="1"/>
</dbReference>
<comment type="function">
    <text evidence="10">Protein L1 is also a translational repressor protein, it controls the translation of the L11 operon by binding to its mRNA.</text>
</comment>
<name>A0A8J6XSG3_9BACT</name>
<dbReference type="AlphaFoldDB" id="A0A8J6XSG3"/>
<dbReference type="InterPro" id="IPR028364">
    <property type="entry name" value="Ribosomal_uL1/biogenesis"/>
</dbReference>
<evidence type="ECO:0000256" key="3">
    <source>
        <dbReference type="ARBA" id="ARBA00022555"/>
    </source>
</evidence>
<dbReference type="InterPro" id="IPR002143">
    <property type="entry name" value="Ribosomal_uL1"/>
</dbReference>
<reference evidence="12 13" key="1">
    <citation type="submission" date="2020-08" db="EMBL/GenBank/DDBJ databases">
        <title>Acidobacteriota in marine sediments use diverse sulfur dissimilation pathways.</title>
        <authorList>
            <person name="Wasmund K."/>
        </authorList>
    </citation>
    <scope>NUCLEOTIDE SEQUENCE [LARGE SCALE GENOMIC DNA]</scope>
    <source>
        <strain evidence="12">MAG AM4</strain>
    </source>
</reference>
<gene>
    <name evidence="10 12" type="primary">rplA</name>
    <name evidence="12" type="ORF">IFK94_06610</name>
</gene>
<evidence type="ECO:0000256" key="7">
    <source>
        <dbReference type="ARBA" id="ARBA00022980"/>
    </source>
</evidence>
<dbReference type="PIRSF" id="PIRSF002155">
    <property type="entry name" value="Ribosomal_L1"/>
    <property type="match status" value="1"/>
</dbReference>
<dbReference type="NCBIfam" id="TIGR01169">
    <property type="entry name" value="rplA_bact"/>
    <property type="match status" value="1"/>
</dbReference>
<dbReference type="FunFam" id="3.40.50.790:FF:000001">
    <property type="entry name" value="50S ribosomal protein L1"/>
    <property type="match status" value="1"/>
</dbReference>
<keyword evidence="6 10" id="KW-0694">RNA-binding</keyword>
<evidence type="ECO:0000256" key="6">
    <source>
        <dbReference type="ARBA" id="ARBA00022884"/>
    </source>
</evidence>
<dbReference type="PROSITE" id="PS01199">
    <property type="entry name" value="RIBOSOMAL_L1"/>
    <property type="match status" value="1"/>
</dbReference>
<comment type="caution">
    <text evidence="12">The sequence shown here is derived from an EMBL/GenBank/DDBJ whole genome shotgun (WGS) entry which is preliminary data.</text>
</comment>
<evidence type="ECO:0000256" key="5">
    <source>
        <dbReference type="ARBA" id="ARBA00022845"/>
    </source>
</evidence>
<protein>
    <recommendedName>
        <fullName evidence="9 10">Large ribosomal subunit protein uL1</fullName>
    </recommendedName>
</protein>
<dbReference type="InterPro" id="IPR023674">
    <property type="entry name" value="Ribosomal_uL1-like"/>
</dbReference>
<dbReference type="Gene3D" id="3.30.190.20">
    <property type="match status" value="1"/>
</dbReference>
<dbReference type="GO" id="GO:0006412">
    <property type="term" value="P:translation"/>
    <property type="evidence" value="ECO:0007669"/>
    <property type="project" value="UniProtKB-UniRule"/>
</dbReference>
<evidence type="ECO:0000256" key="9">
    <source>
        <dbReference type="ARBA" id="ARBA00035241"/>
    </source>
</evidence>
<evidence type="ECO:0000313" key="12">
    <source>
        <dbReference type="EMBL" id="MBD3867777.1"/>
    </source>
</evidence>
<accession>A0A8J6XSG3</accession>
<evidence type="ECO:0000256" key="10">
    <source>
        <dbReference type="HAMAP-Rule" id="MF_01318"/>
    </source>
</evidence>
<dbReference type="InterPro" id="IPR023673">
    <property type="entry name" value="Ribosomal_uL1_CS"/>
</dbReference>
<dbReference type="EMBL" id="JACXWD010000015">
    <property type="protein sequence ID" value="MBD3867777.1"/>
    <property type="molecule type" value="Genomic_DNA"/>
</dbReference>
<dbReference type="PANTHER" id="PTHR36427">
    <property type="entry name" value="54S RIBOSOMAL PROTEIN L1, MITOCHONDRIAL"/>
    <property type="match status" value="1"/>
</dbReference>
<keyword evidence="4 10" id="KW-0699">rRNA-binding</keyword>
<dbReference type="GO" id="GO:0006417">
    <property type="term" value="P:regulation of translation"/>
    <property type="evidence" value="ECO:0007669"/>
    <property type="project" value="UniProtKB-KW"/>
</dbReference>
<dbReference type="GO" id="GO:0003735">
    <property type="term" value="F:structural constituent of ribosome"/>
    <property type="evidence" value="ECO:0007669"/>
    <property type="project" value="InterPro"/>
</dbReference>
<sequence length="233" mass="25172">MPKHGKKFTEAKSKVEQRLHALPEAVQKIKEVKFAGFDETLELSVKLGVDPKHADQMVRGTVVLPHGTGRDKRVLVIAAGEKIKEAEEAGADFVGGAEMAAKIQEGWLDFDAVISTPDMMREVGKLGRVLGPRGMMPNPKTGTVTFEVAKAVKEIKAGKVEFRVDKTSIIHVPLGRMSFEDSKLVENTETLMAAVIRAKPAAAKGKYLETVYLASTMGPGVAVDPESLQPKVA</sequence>
<evidence type="ECO:0000256" key="2">
    <source>
        <dbReference type="ARBA" id="ARBA00022491"/>
    </source>
</evidence>
<dbReference type="GO" id="GO:0019843">
    <property type="term" value="F:rRNA binding"/>
    <property type="evidence" value="ECO:0007669"/>
    <property type="project" value="UniProtKB-UniRule"/>
</dbReference>
<evidence type="ECO:0000256" key="1">
    <source>
        <dbReference type="ARBA" id="ARBA00010531"/>
    </source>
</evidence>
<keyword evidence="2 10" id="KW-0678">Repressor</keyword>
<dbReference type="GO" id="GO:0000049">
    <property type="term" value="F:tRNA binding"/>
    <property type="evidence" value="ECO:0007669"/>
    <property type="project" value="UniProtKB-KW"/>
</dbReference>
<evidence type="ECO:0000256" key="11">
    <source>
        <dbReference type="RuleBase" id="RU000659"/>
    </source>
</evidence>
<evidence type="ECO:0000313" key="13">
    <source>
        <dbReference type="Proteomes" id="UP000648239"/>
    </source>
</evidence>
<comment type="similarity">
    <text evidence="1 10 11">Belongs to the universal ribosomal protein uL1 family.</text>
</comment>
<dbReference type="Pfam" id="PF00687">
    <property type="entry name" value="Ribosomal_L1"/>
    <property type="match status" value="1"/>
</dbReference>